<proteinExistence type="predicted"/>
<dbReference type="Gene3D" id="2.130.10.10">
    <property type="entry name" value="YVTN repeat-like/Quinoprotein amine dehydrogenase"/>
    <property type="match status" value="1"/>
</dbReference>
<dbReference type="AlphaFoldDB" id="A0A8S2PJJ0"/>
<dbReference type="InterPro" id="IPR015943">
    <property type="entry name" value="WD40/YVTN_repeat-like_dom_sf"/>
</dbReference>
<dbReference type="InterPro" id="IPR036322">
    <property type="entry name" value="WD40_repeat_dom_sf"/>
</dbReference>
<feature type="compositionally biased region" description="Polar residues" evidence="1">
    <location>
        <begin position="44"/>
        <end position="57"/>
    </location>
</feature>
<dbReference type="Proteomes" id="UP000681720">
    <property type="component" value="Unassembled WGS sequence"/>
</dbReference>
<sequence>MSTVTNRKHSERQLVICDANQESPVVLFNVSKRWRSQLDERNGGNATTSRKTATSNGTTGGGLSRDEEALLVPTCLGWSNVLRRDSPSRFVLLFCGLESGHVVIWQLSEQQPTNNLTLTYAALLEPNATEPTANGIKKSGLSPSMPNGLYNSKVETSYKPPHNSISAMAWLSLSDTAGILALGSSHGHVSLISISLTGNELTPLLAYTKQESPHLVSNGSRIHHIALYQQYNEHRLFFAQMDSIVIATLNITSTGYNTSCSQFTIKTVNEYALNSSVLTHFLSDTQDLYLICRDGFIHRQVTQTFNDPHLHHHLPAQHTTRFEQFCQLLPAGKFYHSIVRSKVNDY</sequence>
<protein>
    <submittedName>
        <fullName evidence="2">Uncharacterized protein</fullName>
    </submittedName>
</protein>
<name>A0A8S2PJJ0_9BILA</name>
<gene>
    <name evidence="2" type="ORF">GIL414_LOCUS14624</name>
</gene>
<dbReference type="EMBL" id="CAJOBJ010006228">
    <property type="protein sequence ID" value="CAF4054858.1"/>
    <property type="molecule type" value="Genomic_DNA"/>
</dbReference>
<comment type="caution">
    <text evidence="2">The sequence shown here is derived from an EMBL/GenBank/DDBJ whole genome shotgun (WGS) entry which is preliminary data.</text>
</comment>
<evidence type="ECO:0000313" key="3">
    <source>
        <dbReference type="Proteomes" id="UP000681720"/>
    </source>
</evidence>
<organism evidence="2 3">
    <name type="scientific">Rotaria magnacalcarata</name>
    <dbReference type="NCBI Taxonomy" id="392030"/>
    <lineage>
        <taxon>Eukaryota</taxon>
        <taxon>Metazoa</taxon>
        <taxon>Spiralia</taxon>
        <taxon>Gnathifera</taxon>
        <taxon>Rotifera</taxon>
        <taxon>Eurotatoria</taxon>
        <taxon>Bdelloidea</taxon>
        <taxon>Philodinida</taxon>
        <taxon>Philodinidae</taxon>
        <taxon>Rotaria</taxon>
    </lineage>
</organism>
<feature type="region of interest" description="Disordered" evidence="1">
    <location>
        <begin position="38"/>
        <end position="65"/>
    </location>
</feature>
<evidence type="ECO:0000256" key="1">
    <source>
        <dbReference type="SAM" id="MobiDB-lite"/>
    </source>
</evidence>
<reference evidence="2" key="1">
    <citation type="submission" date="2021-02" db="EMBL/GenBank/DDBJ databases">
        <authorList>
            <person name="Nowell W R."/>
        </authorList>
    </citation>
    <scope>NUCLEOTIDE SEQUENCE</scope>
</reference>
<evidence type="ECO:0000313" key="2">
    <source>
        <dbReference type="EMBL" id="CAF4054858.1"/>
    </source>
</evidence>
<dbReference type="SUPFAM" id="SSF50978">
    <property type="entry name" value="WD40 repeat-like"/>
    <property type="match status" value="1"/>
</dbReference>
<accession>A0A8S2PJJ0</accession>